<comment type="caution">
    <text evidence="1">The sequence shown here is derived from an EMBL/GenBank/DDBJ whole genome shotgun (WGS) entry which is preliminary data.</text>
</comment>
<reference evidence="1 2" key="1">
    <citation type="journal article" date="2022" name="DNA Res.">
        <title>Chromosomal-level genome assembly of the orchid tree Bauhinia variegata (Leguminosae; Cercidoideae) supports the allotetraploid origin hypothesis of Bauhinia.</title>
        <authorList>
            <person name="Zhong Y."/>
            <person name="Chen Y."/>
            <person name="Zheng D."/>
            <person name="Pang J."/>
            <person name="Liu Y."/>
            <person name="Luo S."/>
            <person name="Meng S."/>
            <person name="Qian L."/>
            <person name="Wei D."/>
            <person name="Dai S."/>
            <person name="Zhou R."/>
        </authorList>
    </citation>
    <scope>NUCLEOTIDE SEQUENCE [LARGE SCALE GENOMIC DNA]</scope>
    <source>
        <strain evidence="1">BV-YZ2020</strain>
    </source>
</reference>
<gene>
    <name evidence="1" type="ORF">L6164_025145</name>
</gene>
<evidence type="ECO:0000313" key="2">
    <source>
        <dbReference type="Proteomes" id="UP000828941"/>
    </source>
</evidence>
<name>A0ACB9M0N7_BAUVA</name>
<sequence length="108" mass="12255">MANDSMGIEIVETGLQRRLTQAKDRSSLNGDSNSNADEPNHRRDSSMNIEREEREESWSVDEEHWENVPPRANTETSSNSSDGDSEDTPLPLERNMDQCRENSCQADD</sequence>
<protein>
    <submittedName>
        <fullName evidence="1">Uncharacterized protein</fullName>
    </submittedName>
</protein>
<organism evidence="1 2">
    <name type="scientific">Bauhinia variegata</name>
    <name type="common">Purple orchid tree</name>
    <name type="synonym">Phanera variegata</name>
    <dbReference type="NCBI Taxonomy" id="167791"/>
    <lineage>
        <taxon>Eukaryota</taxon>
        <taxon>Viridiplantae</taxon>
        <taxon>Streptophyta</taxon>
        <taxon>Embryophyta</taxon>
        <taxon>Tracheophyta</taxon>
        <taxon>Spermatophyta</taxon>
        <taxon>Magnoliopsida</taxon>
        <taxon>eudicotyledons</taxon>
        <taxon>Gunneridae</taxon>
        <taxon>Pentapetalae</taxon>
        <taxon>rosids</taxon>
        <taxon>fabids</taxon>
        <taxon>Fabales</taxon>
        <taxon>Fabaceae</taxon>
        <taxon>Cercidoideae</taxon>
        <taxon>Cercideae</taxon>
        <taxon>Bauhiniinae</taxon>
        <taxon>Bauhinia</taxon>
    </lineage>
</organism>
<accession>A0ACB9M0N7</accession>
<keyword evidence="2" id="KW-1185">Reference proteome</keyword>
<evidence type="ECO:0000313" key="1">
    <source>
        <dbReference type="EMBL" id="KAI4317259.1"/>
    </source>
</evidence>
<dbReference type="EMBL" id="CM039435">
    <property type="protein sequence ID" value="KAI4317259.1"/>
    <property type="molecule type" value="Genomic_DNA"/>
</dbReference>
<proteinExistence type="predicted"/>
<dbReference type="Proteomes" id="UP000828941">
    <property type="component" value="Chromosome 10"/>
</dbReference>